<organism evidence="1 2">
    <name type="scientific">Dactylosporangium maewongense</name>
    <dbReference type="NCBI Taxonomy" id="634393"/>
    <lineage>
        <taxon>Bacteria</taxon>
        <taxon>Bacillati</taxon>
        <taxon>Actinomycetota</taxon>
        <taxon>Actinomycetes</taxon>
        <taxon>Micromonosporales</taxon>
        <taxon>Micromonosporaceae</taxon>
        <taxon>Dactylosporangium</taxon>
    </lineage>
</organism>
<evidence type="ECO:0000313" key="2">
    <source>
        <dbReference type="Proteomes" id="UP001501470"/>
    </source>
</evidence>
<protein>
    <submittedName>
        <fullName evidence="1">Uncharacterized protein</fullName>
    </submittedName>
</protein>
<name>A0ABP4NND0_9ACTN</name>
<proteinExistence type="predicted"/>
<reference evidence="2" key="1">
    <citation type="journal article" date="2019" name="Int. J. Syst. Evol. Microbiol.">
        <title>The Global Catalogue of Microorganisms (GCM) 10K type strain sequencing project: providing services to taxonomists for standard genome sequencing and annotation.</title>
        <authorList>
            <consortium name="The Broad Institute Genomics Platform"/>
            <consortium name="The Broad Institute Genome Sequencing Center for Infectious Disease"/>
            <person name="Wu L."/>
            <person name="Ma J."/>
        </authorList>
    </citation>
    <scope>NUCLEOTIDE SEQUENCE [LARGE SCALE GENOMIC DNA]</scope>
    <source>
        <strain evidence="2">JCM 15933</strain>
    </source>
</reference>
<dbReference type="Proteomes" id="UP001501470">
    <property type="component" value="Unassembled WGS sequence"/>
</dbReference>
<accession>A0ABP4NND0</accession>
<evidence type="ECO:0000313" key="1">
    <source>
        <dbReference type="EMBL" id="GAA1564649.1"/>
    </source>
</evidence>
<dbReference type="EMBL" id="BAAAQD010000034">
    <property type="protein sequence ID" value="GAA1564649.1"/>
    <property type="molecule type" value="Genomic_DNA"/>
</dbReference>
<gene>
    <name evidence="1" type="ORF">GCM10009827_102820</name>
</gene>
<sequence>MLRERVGTFRRLAVEHGTPVVIGAPVPLPRNPGLPGGLYDVFDLVGSVDTGDLRFAPPAKVRTVEAWRDRVVDEECPLGGPPAIGEGYVVTGDTEDDVIVIGDLSLDVADSSVYYIDGDSYRFYCIDGAGLEEIEVDEFAPDLPTFFTRYVFGPGYPRLAATVCNLRAYQTRKHRYVAPWMTNSREAHPLIPPPGRETGRMETWFDHAAAEAAEARGDWTTAIAVVSEFAECYSQDFHRHNAHLWHMDLLARAGLLDELADQAGVDVHARRRLDRLLFEEGRAGELRRRAEDGDKTALHLLVRLLRAQGQRAAAVRAPADIDADRKRA</sequence>
<keyword evidence="2" id="KW-1185">Reference proteome</keyword>
<comment type="caution">
    <text evidence="1">The sequence shown here is derived from an EMBL/GenBank/DDBJ whole genome shotgun (WGS) entry which is preliminary data.</text>
</comment>